<comment type="caution">
    <text evidence="1">The sequence shown here is derived from an EMBL/GenBank/DDBJ whole genome shotgun (WGS) entry which is preliminary data.</text>
</comment>
<dbReference type="STRING" id="1121105.GCA_000421665_01306"/>
<dbReference type="EMBL" id="DQHO01000003">
    <property type="protein sequence ID" value="HCS93119.1"/>
    <property type="molecule type" value="Genomic_DNA"/>
</dbReference>
<protein>
    <submittedName>
        <fullName evidence="1">Uncharacterized protein</fullName>
    </submittedName>
</protein>
<evidence type="ECO:0000313" key="1">
    <source>
        <dbReference type="EMBL" id="HCS93119.1"/>
    </source>
</evidence>
<reference evidence="1 2" key="1">
    <citation type="journal article" date="2018" name="Nat. Biotechnol.">
        <title>A standardized bacterial taxonomy based on genome phylogeny substantially revises the tree of life.</title>
        <authorList>
            <person name="Parks D.H."/>
            <person name="Chuvochina M."/>
            <person name="Waite D.W."/>
            <person name="Rinke C."/>
            <person name="Skarshewski A."/>
            <person name="Chaumeil P.A."/>
            <person name="Hugenholtz P."/>
        </authorList>
    </citation>
    <scope>NUCLEOTIDE SEQUENCE [LARGE SCALE GENOMIC DNA]</scope>
    <source>
        <strain evidence="1">UBA11306</strain>
    </source>
</reference>
<sequence length="261" mass="31289">MQEYQKQAIELVKNEKIKERVFKNDGSWSVNKTCAKANIENMYKCFEAMYLFDNLLEKYNEVPNQDFYVEEYIKLYRQKIKTNDPFMFEVGDDFINSCIKWRADRAYKAAIIELVTQAQLEKMGYEVIADKYLDWVMGVDIVAFKASKMWLIHITKDTDFSREKMTKKGSYSGFKINKQSVKFRRDFTEHVALYYQNEECKANTIENGLPFFRCRYIRQQLNDDKAIDVNDEDNELNRFVKRINEIEEYSLMSNKFTYVFM</sequence>
<evidence type="ECO:0000313" key="2">
    <source>
        <dbReference type="Proteomes" id="UP000262195"/>
    </source>
</evidence>
<name>A0A3D4S2T5_9ENTE</name>
<accession>A0A3D4S2T5</accession>
<dbReference type="Proteomes" id="UP000262195">
    <property type="component" value="Unassembled WGS sequence"/>
</dbReference>
<gene>
    <name evidence="1" type="ORF">DIW15_00215</name>
</gene>
<organism evidence="1 2">
    <name type="scientific">Bavariicoccus seileri</name>
    <dbReference type="NCBI Taxonomy" id="549685"/>
    <lineage>
        <taxon>Bacteria</taxon>
        <taxon>Bacillati</taxon>
        <taxon>Bacillota</taxon>
        <taxon>Bacilli</taxon>
        <taxon>Lactobacillales</taxon>
        <taxon>Enterococcaceae</taxon>
        <taxon>Bavariicoccus</taxon>
    </lineage>
</organism>
<dbReference type="AlphaFoldDB" id="A0A3D4S2T5"/>
<proteinExistence type="predicted"/>